<keyword evidence="1" id="KW-0175">Coiled coil</keyword>
<name>A0A1G9AF61_ANEMI</name>
<reference evidence="2 3" key="1">
    <citation type="submission" date="2016-10" db="EMBL/GenBank/DDBJ databases">
        <authorList>
            <person name="de Groot N.N."/>
        </authorList>
    </citation>
    <scope>NUCLEOTIDE SEQUENCE [LARGE SCALE GENOMIC DNA]</scope>
    <source>
        <strain evidence="2 3">DSM 2895</strain>
    </source>
</reference>
<protein>
    <submittedName>
        <fullName evidence="2">Uncharacterized protein</fullName>
    </submittedName>
</protein>
<evidence type="ECO:0000313" key="3">
    <source>
        <dbReference type="Proteomes" id="UP000182836"/>
    </source>
</evidence>
<evidence type="ECO:0000313" key="2">
    <source>
        <dbReference type="EMBL" id="SDK25999.1"/>
    </source>
</evidence>
<organism evidence="2 3">
    <name type="scientific">Aneurinibacillus migulanus</name>
    <name type="common">Bacillus migulanus</name>
    <dbReference type="NCBI Taxonomy" id="47500"/>
    <lineage>
        <taxon>Bacteria</taxon>
        <taxon>Bacillati</taxon>
        <taxon>Bacillota</taxon>
        <taxon>Bacilli</taxon>
        <taxon>Bacillales</taxon>
        <taxon>Paenibacillaceae</taxon>
        <taxon>Aneurinibacillus group</taxon>
        <taxon>Aneurinibacillus</taxon>
    </lineage>
</organism>
<sequence length="50" mass="6100">MFWIVTLIAVLFVSRLSFTTYREAKNRKEEALQRLEEVKEKYERAKKGRH</sequence>
<accession>A0A1G9AF61</accession>
<gene>
    <name evidence="2" type="ORF">SAMN04487909_1466</name>
</gene>
<dbReference type="EMBL" id="FNED01000046">
    <property type="protein sequence ID" value="SDK25999.1"/>
    <property type="molecule type" value="Genomic_DNA"/>
</dbReference>
<dbReference type="GeneID" id="43759316"/>
<dbReference type="RefSeq" id="WP_158502335.1">
    <property type="nucleotide sequence ID" value="NZ_BJOA01000186.1"/>
</dbReference>
<dbReference type="AlphaFoldDB" id="A0A1G9AF61"/>
<proteinExistence type="predicted"/>
<dbReference type="Proteomes" id="UP000182836">
    <property type="component" value="Unassembled WGS sequence"/>
</dbReference>
<feature type="coiled-coil region" evidence="1">
    <location>
        <begin position="18"/>
        <end position="48"/>
    </location>
</feature>
<evidence type="ECO:0000256" key="1">
    <source>
        <dbReference type="SAM" id="Coils"/>
    </source>
</evidence>